<sequence>MIQDLSFPRNHPLIQSVNAGIDSNEFPTVWGSFEAASKLILTAGSGPLIKWVNDFFVVQVPGAAWTEDVFISLTAASQQPWGCHGTPRRFVPSRRHNGDIRWVLNLLDITPNEIPLMPSEPTDIDWWGDASTSFGIGVTVGSLWAVWMWRDGIKVGPKQHFDIAWAEAMAIELAFRLALDAGLLCPGHYLVRSDNAGNLTDAFSKPKWFKL</sequence>
<evidence type="ECO:0000313" key="2">
    <source>
        <dbReference type="Proteomes" id="UP001148786"/>
    </source>
</evidence>
<comment type="caution">
    <text evidence="1">The sequence shown here is derived from an EMBL/GenBank/DDBJ whole genome shotgun (WGS) entry which is preliminary data.</text>
</comment>
<dbReference type="Proteomes" id="UP001148786">
    <property type="component" value="Unassembled WGS sequence"/>
</dbReference>
<protein>
    <submittedName>
        <fullName evidence="1">Uncharacterized protein</fullName>
    </submittedName>
</protein>
<dbReference type="AlphaFoldDB" id="A0A9W8MTG4"/>
<gene>
    <name evidence="1" type="ORF">NLJ89_g7672</name>
</gene>
<organism evidence="1 2">
    <name type="scientific">Agrocybe chaxingu</name>
    <dbReference type="NCBI Taxonomy" id="84603"/>
    <lineage>
        <taxon>Eukaryota</taxon>
        <taxon>Fungi</taxon>
        <taxon>Dikarya</taxon>
        <taxon>Basidiomycota</taxon>
        <taxon>Agaricomycotina</taxon>
        <taxon>Agaricomycetes</taxon>
        <taxon>Agaricomycetidae</taxon>
        <taxon>Agaricales</taxon>
        <taxon>Agaricineae</taxon>
        <taxon>Strophariaceae</taxon>
        <taxon>Agrocybe</taxon>
    </lineage>
</organism>
<proteinExistence type="predicted"/>
<dbReference type="EMBL" id="JANKHO010000942">
    <property type="protein sequence ID" value="KAJ3504948.1"/>
    <property type="molecule type" value="Genomic_DNA"/>
</dbReference>
<reference evidence="1" key="1">
    <citation type="submission" date="2022-07" db="EMBL/GenBank/DDBJ databases">
        <title>Genome Sequence of Agrocybe chaxingu.</title>
        <authorList>
            <person name="Buettner E."/>
        </authorList>
    </citation>
    <scope>NUCLEOTIDE SEQUENCE</scope>
    <source>
        <strain evidence="1">MP-N11</strain>
    </source>
</reference>
<name>A0A9W8MTG4_9AGAR</name>
<dbReference type="OrthoDB" id="3255824at2759"/>
<accession>A0A9W8MTG4</accession>
<keyword evidence="2" id="KW-1185">Reference proteome</keyword>
<evidence type="ECO:0000313" key="1">
    <source>
        <dbReference type="EMBL" id="KAJ3504948.1"/>
    </source>
</evidence>